<dbReference type="EMBL" id="AM746676">
    <property type="protein sequence ID" value="CAN92462.1"/>
    <property type="molecule type" value="Genomic_DNA"/>
</dbReference>
<organism evidence="1 2">
    <name type="scientific">Sorangium cellulosum (strain So ce56)</name>
    <name type="common">Polyangium cellulosum (strain So ce56)</name>
    <dbReference type="NCBI Taxonomy" id="448385"/>
    <lineage>
        <taxon>Bacteria</taxon>
        <taxon>Pseudomonadati</taxon>
        <taxon>Myxococcota</taxon>
        <taxon>Polyangia</taxon>
        <taxon>Polyangiales</taxon>
        <taxon>Polyangiaceae</taxon>
        <taxon>Sorangium</taxon>
    </lineage>
</organism>
<gene>
    <name evidence="1" type="ordered locus">sce2303</name>
</gene>
<name>A9G118_SORC5</name>
<dbReference type="Pfam" id="PF13366">
    <property type="entry name" value="PDDEXK_3"/>
    <property type="match status" value="1"/>
</dbReference>
<dbReference type="OrthoDB" id="9798792at2"/>
<keyword evidence="2" id="KW-1185">Reference proteome</keyword>
<dbReference type="STRING" id="448385.sce2303"/>
<accession>A9G118</accession>
<evidence type="ECO:0000313" key="1">
    <source>
        <dbReference type="EMBL" id="CAN92462.1"/>
    </source>
</evidence>
<sequence length="142" mass="15731">MNRQDTQDAKKEVRSEPDAELDRLAHWVIGAALEVHRTLGPGFLEAVYEEALCVELSLRRIPFARQVPIGVDDKGNLVGQARMDLVVDSQLVVQLKATECIAAIHVAQVLSYLKTARLRLGLLITFNVAVVRTGVRRVVHSP</sequence>
<dbReference type="BioCyc" id="SCEL448385:SCE_RS11805-MONOMER"/>
<evidence type="ECO:0000313" key="2">
    <source>
        <dbReference type="Proteomes" id="UP000002139"/>
    </source>
</evidence>
<reference evidence="1 2" key="1">
    <citation type="journal article" date="2007" name="Nat. Biotechnol.">
        <title>Complete genome sequence of the myxobacterium Sorangium cellulosum.</title>
        <authorList>
            <person name="Schneiker S."/>
            <person name="Perlova O."/>
            <person name="Kaiser O."/>
            <person name="Gerth K."/>
            <person name="Alici A."/>
            <person name="Altmeyer M.O."/>
            <person name="Bartels D."/>
            <person name="Bekel T."/>
            <person name="Beyer S."/>
            <person name="Bode E."/>
            <person name="Bode H.B."/>
            <person name="Bolten C.J."/>
            <person name="Choudhuri J.V."/>
            <person name="Doss S."/>
            <person name="Elnakady Y.A."/>
            <person name="Frank B."/>
            <person name="Gaigalat L."/>
            <person name="Goesmann A."/>
            <person name="Groeger C."/>
            <person name="Gross F."/>
            <person name="Jelsbak L."/>
            <person name="Jelsbak L."/>
            <person name="Kalinowski J."/>
            <person name="Kegler C."/>
            <person name="Knauber T."/>
            <person name="Konietzny S."/>
            <person name="Kopp M."/>
            <person name="Krause L."/>
            <person name="Krug D."/>
            <person name="Linke B."/>
            <person name="Mahmud T."/>
            <person name="Martinez-Arias R."/>
            <person name="McHardy A.C."/>
            <person name="Merai M."/>
            <person name="Meyer F."/>
            <person name="Mormann S."/>
            <person name="Munoz-Dorado J."/>
            <person name="Perez J."/>
            <person name="Pradella S."/>
            <person name="Rachid S."/>
            <person name="Raddatz G."/>
            <person name="Rosenau F."/>
            <person name="Rueckert C."/>
            <person name="Sasse F."/>
            <person name="Scharfe M."/>
            <person name="Schuster S.C."/>
            <person name="Suen G."/>
            <person name="Treuner-Lange A."/>
            <person name="Velicer G.J."/>
            <person name="Vorholter F.-J."/>
            <person name="Weissman K.J."/>
            <person name="Welch R.D."/>
            <person name="Wenzel S.C."/>
            <person name="Whitworth D.E."/>
            <person name="Wilhelm S."/>
            <person name="Wittmann C."/>
            <person name="Bloecker H."/>
            <person name="Puehler A."/>
            <person name="Mueller R."/>
        </authorList>
    </citation>
    <scope>NUCLEOTIDE SEQUENCE [LARGE SCALE GENOMIC DNA]</scope>
    <source>
        <strain evidence="2">So ce56</strain>
    </source>
</reference>
<proteinExistence type="predicted"/>
<dbReference type="AlphaFoldDB" id="A9G118"/>
<evidence type="ECO:0008006" key="3">
    <source>
        <dbReference type="Google" id="ProtNLM"/>
    </source>
</evidence>
<protein>
    <recommendedName>
        <fullName evidence="3">GxxExxY protein</fullName>
    </recommendedName>
</protein>
<dbReference type="HOGENOM" id="CLU_134960_1_0_7"/>
<dbReference type="NCBIfam" id="TIGR04256">
    <property type="entry name" value="GxxExxY"/>
    <property type="match status" value="1"/>
</dbReference>
<dbReference type="InterPro" id="IPR026350">
    <property type="entry name" value="GxxExxY"/>
</dbReference>
<dbReference type="KEGG" id="scl:sce2303"/>
<dbReference type="RefSeq" id="WP_012234935.1">
    <property type="nucleotide sequence ID" value="NC_010162.1"/>
</dbReference>
<dbReference type="eggNOG" id="COG0614">
    <property type="taxonomic scope" value="Bacteria"/>
</dbReference>
<dbReference type="Proteomes" id="UP000002139">
    <property type="component" value="Chromosome"/>
</dbReference>